<dbReference type="Pfam" id="PF00534">
    <property type="entry name" value="Glycos_transf_1"/>
    <property type="match status" value="1"/>
</dbReference>
<dbReference type="InterPro" id="IPR028098">
    <property type="entry name" value="Glyco_trans_4-like_N"/>
</dbReference>
<evidence type="ECO:0000256" key="2">
    <source>
        <dbReference type="ARBA" id="ARBA00022676"/>
    </source>
</evidence>
<accession>A0A345Y1D6</accession>
<organism evidence="6 7">
    <name type="scientific">Streptomyces armeniacus</name>
    <dbReference type="NCBI Taxonomy" id="83291"/>
    <lineage>
        <taxon>Bacteria</taxon>
        <taxon>Bacillati</taxon>
        <taxon>Actinomycetota</taxon>
        <taxon>Actinomycetes</taxon>
        <taxon>Kitasatosporales</taxon>
        <taxon>Streptomycetaceae</taxon>
        <taxon>Streptomyces</taxon>
    </lineage>
</organism>
<keyword evidence="3 6" id="KW-0808">Transferase</keyword>
<evidence type="ECO:0000259" key="5">
    <source>
        <dbReference type="Pfam" id="PF13579"/>
    </source>
</evidence>
<dbReference type="InterPro" id="IPR001296">
    <property type="entry name" value="Glyco_trans_1"/>
</dbReference>
<keyword evidence="2" id="KW-0328">Glycosyltransferase</keyword>
<dbReference type="SUPFAM" id="SSF53756">
    <property type="entry name" value="UDP-Glycosyltransferase/glycogen phosphorylase"/>
    <property type="match status" value="1"/>
</dbReference>
<dbReference type="Proteomes" id="UP000254425">
    <property type="component" value="Chromosome"/>
</dbReference>
<dbReference type="Gene3D" id="3.40.50.2000">
    <property type="entry name" value="Glycogen Phosphorylase B"/>
    <property type="match status" value="2"/>
</dbReference>
<dbReference type="AlphaFoldDB" id="A0A345Y1D6"/>
<proteinExistence type="predicted"/>
<evidence type="ECO:0000313" key="6">
    <source>
        <dbReference type="EMBL" id="AXK37702.1"/>
    </source>
</evidence>
<dbReference type="EMBL" id="CP031320">
    <property type="protein sequence ID" value="AXK37702.1"/>
    <property type="molecule type" value="Genomic_DNA"/>
</dbReference>
<gene>
    <name evidence="6" type="ORF">DVA86_27635</name>
</gene>
<dbReference type="PANTHER" id="PTHR12526">
    <property type="entry name" value="GLYCOSYLTRANSFERASE"/>
    <property type="match status" value="1"/>
</dbReference>
<name>A0A345Y1D6_9ACTN</name>
<evidence type="ECO:0000259" key="4">
    <source>
        <dbReference type="Pfam" id="PF00534"/>
    </source>
</evidence>
<reference evidence="6 7" key="1">
    <citation type="submission" date="2018-07" db="EMBL/GenBank/DDBJ databases">
        <title>Draft genome of the type strain Streptomyces armeniacus ATCC 15676.</title>
        <authorList>
            <person name="Labana P."/>
            <person name="Gosse J.T."/>
            <person name="Boddy C.N."/>
        </authorList>
    </citation>
    <scope>NUCLEOTIDE SEQUENCE [LARGE SCALE GENOMIC DNA]</scope>
    <source>
        <strain evidence="6 7">ATCC 15676</strain>
    </source>
</reference>
<keyword evidence="7" id="KW-1185">Reference proteome</keyword>
<protein>
    <recommendedName>
        <fullName evidence="1">D-inositol 3-phosphate glycosyltransferase</fullName>
    </recommendedName>
</protein>
<feature type="domain" description="Glycosyltransferase subfamily 4-like N-terminal" evidence="5">
    <location>
        <begin position="41"/>
        <end position="211"/>
    </location>
</feature>
<dbReference type="Pfam" id="PF13579">
    <property type="entry name" value="Glyco_trans_4_4"/>
    <property type="match status" value="1"/>
</dbReference>
<feature type="domain" description="Glycosyl transferase family 1" evidence="4">
    <location>
        <begin position="242"/>
        <end position="393"/>
    </location>
</feature>
<dbReference type="CDD" id="cd03801">
    <property type="entry name" value="GT4_PimA-like"/>
    <property type="match status" value="1"/>
</dbReference>
<evidence type="ECO:0000256" key="1">
    <source>
        <dbReference type="ARBA" id="ARBA00021292"/>
    </source>
</evidence>
<sequence length="418" mass="43285">MSGAQGAPGAPGTPFVPGTSCRRRRLAATAGGGEIPCASTGVHVRSLTEGLVAHGLRVTVCAPYGAEQAYGFTAAGAQLAEVGHTAAHSAAAQPPSVPRNAALASLPGPLHTDAETVLALRRACADADLVHAHGLHAGLLAAMALGRRRRHVPLVVTWHTREHAYGAHRGLVRLLERRVARAAGVVLGATTDLVDLARRRGARDARLAPVALPFPEPRSGSYDQLSADPDAAAKVRAEIGAVDRPLLLAVGRLDPLQGHGTALTAARAWRGLEPPPLLAIAGEGPRRGVLQARIDAEALPVRLLGRRDDAFDLLAVADIALLPARWEARSLLAQEALRAGVPLVASAVGGLPELVGDAGLLVPYADADALAAAVTGLLRDPGRRESLATAGRARAARLPTEDDTVAHVLSVYDELLTR</sequence>
<evidence type="ECO:0000256" key="3">
    <source>
        <dbReference type="ARBA" id="ARBA00022679"/>
    </source>
</evidence>
<evidence type="ECO:0000313" key="7">
    <source>
        <dbReference type="Proteomes" id="UP000254425"/>
    </source>
</evidence>
<dbReference type="PANTHER" id="PTHR12526:SF510">
    <property type="entry name" value="D-INOSITOL 3-PHOSPHATE GLYCOSYLTRANSFERASE"/>
    <property type="match status" value="1"/>
</dbReference>
<dbReference type="GO" id="GO:0016757">
    <property type="term" value="F:glycosyltransferase activity"/>
    <property type="evidence" value="ECO:0007669"/>
    <property type="project" value="UniProtKB-KW"/>
</dbReference>
<dbReference type="KEGG" id="sarm:DVA86_27635"/>